<evidence type="ECO:0000256" key="11">
    <source>
        <dbReference type="RuleBase" id="RU364063"/>
    </source>
</evidence>
<dbReference type="SUPFAM" id="SSF52540">
    <property type="entry name" value="P-loop containing nucleoside triphosphate hydrolases"/>
    <property type="match status" value="1"/>
</dbReference>
<dbReference type="Gene3D" id="3.40.50.300">
    <property type="entry name" value="P-loop containing nucleotide triphosphate hydrolases"/>
    <property type="match status" value="1"/>
</dbReference>
<keyword evidence="5" id="KW-0479">Metal-binding</keyword>
<evidence type="ECO:0000256" key="2">
    <source>
        <dbReference type="ARBA" id="ARBA00022679"/>
    </source>
</evidence>
<dbReference type="GO" id="GO:0009360">
    <property type="term" value="C:DNA polymerase III complex"/>
    <property type="evidence" value="ECO:0007669"/>
    <property type="project" value="InterPro"/>
</dbReference>
<evidence type="ECO:0000256" key="7">
    <source>
        <dbReference type="ARBA" id="ARBA00022833"/>
    </source>
</evidence>
<dbReference type="InterPro" id="IPR050238">
    <property type="entry name" value="DNA_Rep/Repair_Clamp_Loader"/>
</dbReference>
<evidence type="ECO:0000256" key="1">
    <source>
        <dbReference type="ARBA" id="ARBA00006360"/>
    </source>
</evidence>
<gene>
    <name evidence="11" type="primary">dnaX</name>
    <name evidence="14" type="ORF">EU96_0724</name>
</gene>
<dbReference type="AlphaFoldDB" id="A0A0A2A8N2"/>
<evidence type="ECO:0000313" key="14">
    <source>
        <dbReference type="EMBL" id="KGF98267.1"/>
    </source>
</evidence>
<name>A0A0A2A8N2_PROMR</name>
<feature type="compositionally biased region" description="Polar residues" evidence="12">
    <location>
        <begin position="434"/>
        <end position="454"/>
    </location>
</feature>
<dbReference type="GO" id="GO:0006261">
    <property type="term" value="P:DNA-templated DNA replication"/>
    <property type="evidence" value="ECO:0007669"/>
    <property type="project" value="TreeGrafter"/>
</dbReference>
<dbReference type="Pfam" id="PF22608">
    <property type="entry name" value="DNAX_ATPase_lid"/>
    <property type="match status" value="1"/>
</dbReference>
<comment type="function">
    <text evidence="11">DNA polymerase III is a complex, multichain enzyme responsible for most of the replicative synthesis in bacteria. This DNA polymerase also exhibits 3' to 5' exonuclease activity.</text>
</comment>
<dbReference type="GO" id="GO:0005524">
    <property type="term" value="F:ATP binding"/>
    <property type="evidence" value="ECO:0007669"/>
    <property type="project" value="UniProtKB-KW"/>
</dbReference>
<dbReference type="GO" id="GO:0046872">
    <property type="term" value="F:metal ion binding"/>
    <property type="evidence" value="ECO:0007669"/>
    <property type="project" value="UniProtKB-KW"/>
</dbReference>
<evidence type="ECO:0000259" key="13">
    <source>
        <dbReference type="SMART" id="SM00382"/>
    </source>
</evidence>
<evidence type="ECO:0000256" key="5">
    <source>
        <dbReference type="ARBA" id="ARBA00022723"/>
    </source>
</evidence>
<evidence type="ECO:0000256" key="4">
    <source>
        <dbReference type="ARBA" id="ARBA00022705"/>
    </source>
</evidence>
<comment type="caution">
    <text evidence="14">The sequence shown here is derived from an EMBL/GenBank/DDBJ whole genome shotgun (WGS) entry which is preliminary data.</text>
</comment>
<evidence type="ECO:0000256" key="9">
    <source>
        <dbReference type="ARBA" id="ARBA00022932"/>
    </source>
</evidence>
<keyword evidence="8 11" id="KW-0067">ATP-binding</keyword>
<dbReference type="OrthoDB" id="9810148at2"/>
<keyword evidence="4 11" id="KW-0235">DNA replication</keyword>
<dbReference type="GO" id="GO:0003677">
    <property type="term" value="F:DNA binding"/>
    <property type="evidence" value="ECO:0007669"/>
    <property type="project" value="InterPro"/>
</dbReference>
<keyword evidence="9 11" id="KW-0239">DNA-directed DNA polymerase</keyword>
<dbReference type="RefSeq" id="WP_032526394.1">
    <property type="nucleotide sequence ID" value="NZ_CP138951.1"/>
</dbReference>
<dbReference type="PANTHER" id="PTHR11669:SF0">
    <property type="entry name" value="PROTEIN STICHEL-LIKE 2"/>
    <property type="match status" value="1"/>
</dbReference>
<comment type="subunit">
    <text evidence="11">DNA polymerase III contains a core (composed of alpha, epsilon and theta chains) that associates with a tau subunit. This core dimerizes to form the POLIII' complex. PolIII' associates with the gamma complex (composed of gamma, delta, delta', psi and chi chains) and with the beta chain to form the complete DNA polymerase III complex.</text>
</comment>
<organism evidence="14 15">
    <name type="scientific">Prochlorococcus marinus str. MIT 9302</name>
    <dbReference type="NCBI Taxonomy" id="74545"/>
    <lineage>
        <taxon>Bacteria</taxon>
        <taxon>Bacillati</taxon>
        <taxon>Cyanobacteriota</taxon>
        <taxon>Cyanophyceae</taxon>
        <taxon>Synechococcales</taxon>
        <taxon>Prochlorococcaceae</taxon>
        <taxon>Prochlorococcus</taxon>
    </lineage>
</organism>
<dbReference type="Pfam" id="PF13177">
    <property type="entry name" value="DNA_pol3_delta2"/>
    <property type="match status" value="1"/>
</dbReference>
<sequence length="590" mass="67236">MPNIHKPFHQKYRPNNLDELVGQNFISITLKQALLTQKIAPAYLFNGPRGTGKTSSARIFAKSLNCKAFEQPTANPCGKCNLCREIADGNALDIIEIDAASNTGVENIREIIERARFAPTQARWKVYVIDECHMLSTAASNALLKTIEEPPSRVVFILATTNPERVLNTIQSRCQKFDFRRISPSDIFQHLSEIAEKESIQYEVQALKMIAKRSNGGMRDAQSLFEQLNLLPEGITIKNIQNLLGEVSEIELTNLIKSLTDNNPESLIVSCNNLYDTGNEPYQIIIGLLNITRDLLLHTTNNKYSDLYYTSDGFQDELDKISKTINKSTIINWHNNLRNIEYQIKTSDNPRLWLEIHLTGLLDKQKINSLDYKHENKNNLIKEKHESTKNKEIINKEKIANAIQKPSIKEDISGEELIVKKDEKLDKLEKFTDLGQQSMRNNSDSSQNDPGQNNLKDQWELILSKLELPSTRMLLSQQAELESLDSEKITIALSPNWENMIKSRKVIIENTIKKIFGDQIILNFSTRQLSKSNLTNSSEKTKNEVKNMNPIKEIEPKTNLSTKISKEETYNDSSKNLANFFNGEIIDLDE</sequence>
<dbReference type="InterPro" id="IPR012763">
    <property type="entry name" value="DNA_pol_III_sug/sutau_N"/>
</dbReference>
<comment type="similarity">
    <text evidence="1 11">Belongs to the DnaX/STICHEL family.</text>
</comment>
<dbReference type="CDD" id="cd18137">
    <property type="entry name" value="HLD_clamp_pol_III_gamma_tau"/>
    <property type="match status" value="1"/>
</dbReference>
<keyword evidence="2 11" id="KW-0808">Transferase</keyword>
<evidence type="ECO:0000256" key="8">
    <source>
        <dbReference type="ARBA" id="ARBA00022840"/>
    </source>
</evidence>
<reference evidence="15" key="1">
    <citation type="journal article" date="2014" name="Sci. Data">
        <title>Genomes of diverse isolates of the marine cyanobacterium Prochlorococcus.</title>
        <authorList>
            <person name="Biller S."/>
            <person name="Berube P."/>
            <person name="Thompson J."/>
            <person name="Kelly L."/>
            <person name="Roggensack S."/>
            <person name="Awad L."/>
            <person name="Roache-Johnson K."/>
            <person name="Ding H."/>
            <person name="Giovannoni S.J."/>
            <person name="Moore L.R."/>
            <person name="Chisholm S.W."/>
        </authorList>
    </citation>
    <scope>NUCLEOTIDE SEQUENCE [LARGE SCALE GENOMIC DNA]</scope>
    <source>
        <strain evidence="15">MIT 9302</strain>
    </source>
</reference>
<dbReference type="NCBIfam" id="NF004046">
    <property type="entry name" value="PRK05563.1"/>
    <property type="match status" value="1"/>
</dbReference>
<dbReference type="NCBIfam" id="NF011510">
    <property type="entry name" value="PRK14948.1"/>
    <property type="match status" value="1"/>
</dbReference>
<feature type="region of interest" description="Disordered" evidence="12">
    <location>
        <begin position="432"/>
        <end position="454"/>
    </location>
</feature>
<dbReference type="STRING" id="74545.EU96_0724"/>
<evidence type="ECO:0000256" key="3">
    <source>
        <dbReference type="ARBA" id="ARBA00022695"/>
    </source>
</evidence>
<dbReference type="SUPFAM" id="SSF48019">
    <property type="entry name" value="post-AAA+ oligomerization domain-like"/>
    <property type="match status" value="1"/>
</dbReference>
<feature type="domain" description="AAA+ ATPase" evidence="13">
    <location>
        <begin position="39"/>
        <end position="183"/>
    </location>
</feature>
<protein>
    <recommendedName>
        <fullName evidence="11">DNA polymerase III subunit gamma/tau</fullName>
        <ecNumber evidence="11">2.7.7.7</ecNumber>
    </recommendedName>
</protein>
<dbReference type="Proteomes" id="UP000030445">
    <property type="component" value="Unassembled WGS sequence"/>
</dbReference>
<dbReference type="Pfam" id="PF12169">
    <property type="entry name" value="DNA_pol3_gamma3"/>
    <property type="match status" value="1"/>
</dbReference>
<dbReference type="FunFam" id="3.40.50.300:FF:000014">
    <property type="entry name" value="DNA polymerase III subunit gamma/tau"/>
    <property type="match status" value="1"/>
</dbReference>
<dbReference type="InterPro" id="IPR027417">
    <property type="entry name" value="P-loop_NTPase"/>
</dbReference>
<dbReference type="GO" id="GO:0003887">
    <property type="term" value="F:DNA-directed DNA polymerase activity"/>
    <property type="evidence" value="ECO:0007669"/>
    <property type="project" value="UniProtKB-KW"/>
</dbReference>
<dbReference type="SMART" id="SM00382">
    <property type="entry name" value="AAA"/>
    <property type="match status" value="1"/>
</dbReference>
<evidence type="ECO:0000313" key="15">
    <source>
        <dbReference type="Proteomes" id="UP000030445"/>
    </source>
</evidence>
<dbReference type="NCBIfam" id="TIGR02397">
    <property type="entry name" value="dnaX_nterm"/>
    <property type="match status" value="1"/>
</dbReference>
<dbReference type="CDD" id="cd00009">
    <property type="entry name" value="AAA"/>
    <property type="match status" value="1"/>
</dbReference>
<keyword evidence="7" id="KW-0862">Zinc</keyword>
<dbReference type="InterPro" id="IPR008921">
    <property type="entry name" value="DNA_pol3_clamp-load_cplx_C"/>
</dbReference>
<dbReference type="EMBL" id="JNAM01000006">
    <property type="protein sequence ID" value="KGF98267.1"/>
    <property type="molecule type" value="Genomic_DNA"/>
</dbReference>
<evidence type="ECO:0000256" key="6">
    <source>
        <dbReference type="ARBA" id="ARBA00022741"/>
    </source>
</evidence>
<dbReference type="eggNOG" id="COG2812">
    <property type="taxonomic scope" value="Bacteria"/>
</dbReference>
<dbReference type="Gene3D" id="1.20.272.10">
    <property type="match status" value="1"/>
</dbReference>
<dbReference type="Gene3D" id="1.10.8.60">
    <property type="match status" value="1"/>
</dbReference>
<dbReference type="InterPro" id="IPR022754">
    <property type="entry name" value="DNA_pol_III_gamma-3"/>
</dbReference>
<proteinExistence type="inferred from homology"/>
<evidence type="ECO:0000256" key="12">
    <source>
        <dbReference type="SAM" id="MobiDB-lite"/>
    </source>
</evidence>
<keyword evidence="6 11" id="KW-0547">Nucleotide-binding</keyword>
<dbReference type="EC" id="2.7.7.7" evidence="11"/>
<keyword evidence="3 11" id="KW-0548">Nucleotidyltransferase</keyword>
<accession>A0A0A2A8N2</accession>
<dbReference type="InterPro" id="IPR003593">
    <property type="entry name" value="AAA+_ATPase"/>
</dbReference>
<evidence type="ECO:0000256" key="10">
    <source>
        <dbReference type="ARBA" id="ARBA00049244"/>
    </source>
</evidence>
<comment type="catalytic activity">
    <reaction evidence="10 11">
        <text>DNA(n) + a 2'-deoxyribonucleoside 5'-triphosphate = DNA(n+1) + diphosphate</text>
        <dbReference type="Rhea" id="RHEA:22508"/>
        <dbReference type="Rhea" id="RHEA-COMP:17339"/>
        <dbReference type="Rhea" id="RHEA-COMP:17340"/>
        <dbReference type="ChEBI" id="CHEBI:33019"/>
        <dbReference type="ChEBI" id="CHEBI:61560"/>
        <dbReference type="ChEBI" id="CHEBI:173112"/>
        <dbReference type="EC" id="2.7.7.7"/>
    </reaction>
</comment>
<dbReference type="InterPro" id="IPR045085">
    <property type="entry name" value="HLD_clamp_pol_III_gamma_tau"/>
</dbReference>
<dbReference type="PANTHER" id="PTHR11669">
    <property type="entry name" value="REPLICATION FACTOR C / DNA POLYMERASE III GAMMA-TAU SUBUNIT"/>
    <property type="match status" value="1"/>
</dbReference>